<dbReference type="PANTHER" id="PTHR34056">
    <property type="entry name" value="GPI-ANCHORED PROTEIN"/>
    <property type="match status" value="1"/>
</dbReference>
<sequence>MPTLHRYTAALALLAISTRLLLLLPVAASALPDPASLEPTLLFPSTGAAAASQAQPQTAAGGSTIPAFPEQSEAAASTSVCQLAPSPPLLPAVLASCNANAGGSGGALPPRLRCCPALAAWLYAAYAPTALSGRAAGGPSAVAASAEAAAVVDLPVLPDDAEECAGAADRALRAAGAALPRPQPRGGSTGGAGAGNGTAACDVAFCYCGVRLRRPLCPAPEGRMARRLERDCALPGISGCSRCLRALNKLSGKGNATAAAKAREERREDCRVMGLTWLLQRNATRHREAATAVIQALMAADEAGAGRAAATCALPAGGELPVAVGSSQINGAATASSPVAVGRLLLAVLGASLASVSRCF</sequence>
<feature type="chain" id="PRO_5035722541" description="SPARK domain-containing protein" evidence="1">
    <location>
        <begin position="30"/>
        <end position="360"/>
    </location>
</feature>
<organism evidence="2 3">
    <name type="scientific">Panicum virgatum</name>
    <name type="common">Blackwell switchgrass</name>
    <dbReference type="NCBI Taxonomy" id="38727"/>
    <lineage>
        <taxon>Eukaryota</taxon>
        <taxon>Viridiplantae</taxon>
        <taxon>Streptophyta</taxon>
        <taxon>Embryophyta</taxon>
        <taxon>Tracheophyta</taxon>
        <taxon>Spermatophyta</taxon>
        <taxon>Magnoliopsida</taxon>
        <taxon>Liliopsida</taxon>
        <taxon>Poales</taxon>
        <taxon>Poaceae</taxon>
        <taxon>PACMAD clade</taxon>
        <taxon>Panicoideae</taxon>
        <taxon>Panicodae</taxon>
        <taxon>Paniceae</taxon>
        <taxon>Panicinae</taxon>
        <taxon>Panicum</taxon>
        <taxon>Panicum sect. Hiantes</taxon>
    </lineage>
</organism>
<keyword evidence="1" id="KW-0732">Signal</keyword>
<dbReference type="AlphaFoldDB" id="A0A8T0T5W0"/>
<reference evidence="2" key="1">
    <citation type="submission" date="2020-05" db="EMBL/GenBank/DDBJ databases">
        <title>WGS assembly of Panicum virgatum.</title>
        <authorList>
            <person name="Lovell J.T."/>
            <person name="Jenkins J."/>
            <person name="Shu S."/>
            <person name="Juenger T.E."/>
            <person name="Schmutz J."/>
        </authorList>
    </citation>
    <scope>NUCLEOTIDE SEQUENCE</scope>
    <source>
        <strain evidence="2">AP13</strain>
    </source>
</reference>
<feature type="signal peptide" evidence="1">
    <location>
        <begin position="1"/>
        <end position="29"/>
    </location>
</feature>
<protein>
    <recommendedName>
        <fullName evidence="4">SPARK domain-containing protein</fullName>
    </recommendedName>
</protein>
<evidence type="ECO:0000313" key="2">
    <source>
        <dbReference type="EMBL" id="KAG2605667.1"/>
    </source>
</evidence>
<name>A0A8T0T5W0_PANVG</name>
<comment type="caution">
    <text evidence="2">The sequence shown here is derived from an EMBL/GenBank/DDBJ whole genome shotgun (WGS) entry which is preliminary data.</text>
</comment>
<evidence type="ECO:0000256" key="1">
    <source>
        <dbReference type="SAM" id="SignalP"/>
    </source>
</evidence>
<dbReference type="InterPro" id="IPR040376">
    <property type="entry name" value="At4g28100-like"/>
</dbReference>
<dbReference type="Proteomes" id="UP000823388">
    <property type="component" value="Chromosome 4N"/>
</dbReference>
<evidence type="ECO:0008006" key="4">
    <source>
        <dbReference type="Google" id="ProtNLM"/>
    </source>
</evidence>
<gene>
    <name evidence="2" type="ORF">PVAP13_4NG094600</name>
</gene>
<evidence type="ECO:0000313" key="3">
    <source>
        <dbReference type="Proteomes" id="UP000823388"/>
    </source>
</evidence>
<proteinExistence type="predicted"/>
<dbReference type="OrthoDB" id="764087at2759"/>
<dbReference type="EMBL" id="CM029044">
    <property type="protein sequence ID" value="KAG2605667.1"/>
    <property type="molecule type" value="Genomic_DNA"/>
</dbReference>
<accession>A0A8T0T5W0</accession>
<keyword evidence="3" id="KW-1185">Reference proteome</keyword>
<dbReference type="PANTHER" id="PTHR34056:SF1">
    <property type="entry name" value="GPI-ANCHORED PROTEIN"/>
    <property type="match status" value="1"/>
</dbReference>